<evidence type="ECO:0000259" key="3">
    <source>
        <dbReference type="Pfam" id="PF00149"/>
    </source>
</evidence>
<reference evidence="4 5" key="1">
    <citation type="submission" date="2020-08" db="EMBL/GenBank/DDBJ databases">
        <title>Genomic Encyclopedia of Type Strains, Phase III (KMG-III): the genomes of soil and plant-associated and newly described type strains.</title>
        <authorList>
            <person name="Whitman W."/>
        </authorList>
    </citation>
    <scope>NUCLEOTIDE SEQUENCE [LARGE SCALE GENOMIC DNA]</scope>
    <source>
        <strain evidence="4 5">CECT 3287</strain>
    </source>
</reference>
<keyword evidence="1" id="KW-0732">Signal</keyword>
<evidence type="ECO:0000313" key="5">
    <source>
        <dbReference type="Proteomes" id="UP000590749"/>
    </source>
</evidence>
<feature type="compositionally biased region" description="Pro residues" evidence="2">
    <location>
        <begin position="503"/>
        <end position="518"/>
    </location>
</feature>
<comment type="caution">
    <text evidence="4">The sequence shown here is derived from an EMBL/GenBank/DDBJ whole genome shotgun (WGS) entry which is preliminary data.</text>
</comment>
<keyword evidence="5" id="KW-1185">Reference proteome</keyword>
<accession>A0A7W5FEA5</accession>
<gene>
    <name evidence="4" type="ORF">FHR83_002790</name>
</gene>
<dbReference type="Proteomes" id="UP000590749">
    <property type="component" value="Unassembled WGS sequence"/>
</dbReference>
<feature type="region of interest" description="Disordered" evidence="2">
    <location>
        <begin position="502"/>
        <end position="548"/>
    </location>
</feature>
<dbReference type="GO" id="GO:0003993">
    <property type="term" value="F:acid phosphatase activity"/>
    <property type="evidence" value="ECO:0007669"/>
    <property type="project" value="InterPro"/>
</dbReference>
<dbReference type="Pfam" id="PF00149">
    <property type="entry name" value="Metallophos"/>
    <property type="match status" value="1"/>
</dbReference>
<dbReference type="Gene3D" id="3.60.21.10">
    <property type="match status" value="1"/>
</dbReference>
<dbReference type="RefSeq" id="WP_183219616.1">
    <property type="nucleotide sequence ID" value="NZ_BMPW01000009.1"/>
</dbReference>
<protein>
    <recommendedName>
        <fullName evidence="3">Calcineurin-like phosphoesterase domain-containing protein</fullName>
    </recommendedName>
</protein>
<feature type="domain" description="Calcineurin-like phosphoesterase" evidence="3">
    <location>
        <begin position="264"/>
        <end position="460"/>
    </location>
</feature>
<dbReference type="InterPro" id="IPR004843">
    <property type="entry name" value="Calcineurin-like_PHP"/>
</dbReference>
<proteinExistence type="predicted"/>
<sequence length="640" mass="68167">MGPETIDEYTELNDRILARHRVSRRAALRAALTGGGLVYAQYRLAGVALAAGGGTAGRAGVVVSGRHLSFVPGADGVPRRAMAVTAQLVSSTGKLPTGLRAIVEVGTTPGGYGATFPAEIRHLTGSDAIIGGPVCSQFYVKAVMDRLTPGAVHHYRIRLSDGTVTGDAHFTAAPGPAAARFSAGYGTVAAPFTFTAFADLGTHTAPTDPRHSWHQQPAVVRRAGGAWPAAVFDNNSYLSTDPVAGTGGADPWPAVTQVDLMRTQKPVFALLAGDICYANPSGQGLPADDSMAMSRTAPPGKNLFNPYVWDVFLNQIEPLAAFVPWMFTTGNHDMEPIHGDHGYGGHLARLDLPGNGPQGCPSAYRFVYGNVGFLAIDANDLCAELQTNTGYSGGRQVRWVESVLREWRSGTTVDFIVAFFHQCAYSTSDKHASDGGVRDALDPLFSKYRVDLAIQGHNHQLERTDPIRFGRRTRSAPDGSTIRPADDGVTYICAGSGGRPRYPFRPAPGPEAPTPPGVKPSGARTLPEGERYRGYRPRNPENNTESVDNSYVWSGATTVIGKSGQQAGVRVPEAIDWSQVRYDAYAFLAVDVVPAAPGETTTLTVRTLADALPGSRQPYTEIDRITLSRIAGRGMVTVAR</sequence>
<organism evidence="4 5">
    <name type="scientific">Actinoplanes campanulatus</name>
    <dbReference type="NCBI Taxonomy" id="113559"/>
    <lineage>
        <taxon>Bacteria</taxon>
        <taxon>Bacillati</taxon>
        <taxon>Actinomycetota</taxon>
        <taxon>Actinomycetes</taxon>
        <taxon>Micromonosporales</taxon>
        <taxon>Micromonosporaceae</taxon>
        <taxon>Actinoplanes</taxon>
    </lineage>
</organism>
<feature type="region of interest" description="Disordered" evidence="2">
    <location>
        <begin position="470"/>
        <end position="489"/>
    </location>
</feature>
<evidence type="ECO:0000256" key="2">
    <source>
        <dbReference type="SAM" id="MobiDB-lite"/>
    </source>
</evidence>
<dbReference type="AlphaFoldDB" id="A0A7W5FEA5"/>
<dbReference type="PANTHER" id="PTHR22953">
    <property type="entry name" value="ACID PHOSPHATASE RELATED"/>
    <property type="match status" value="1"/>
</dbReference>
<dbReference type="InterPro" id="IPR039331">
    <property type="entry name" value="PAPs-like"/>
</dbReference>
<name>A0A7W5FEA5_9ACTN</name>
<dbReference type="InterPro" id="IPR029052">
    <property type="entry name" value="Metallo-depent_PP-like"/>
</dbReference>
<evidence type="ECO:0000313" key="4">
    <source>
        <dbReference type="EMBL" id="MBB3095127.1"/>
    </source>
</evidence>
<dbReference type="PANTHER" id="PTHR22953:SF153">
    <property type="entry name" value="PURPLE ACID PHOSPHATASE"/>
    <property type="match status" value="1"/>
</dbReference>
<dbReference type="EMBL" id="JACHXF010000005">
    <property type="protein sequence ID" value="MBB3095127.1"/>
    <property type="molecule type" value="Genomic_DNA"/>
</dbReference>
<evidence type="ECO:0000256" key="1">
    <source>
        <dbReference type="ARBA" id="ARBA00022729"/>
    </source>
</evidence>
<dbReference type="SUPFAM" id="SSF56300">
    <property type="entry name" value="Metallo-dependent phosphatases"/>
    <property type="match status" value="1"/>
</dbReference>